<dbReference type="Proteomes" id="UP000220828">
    <property type="component" value="Unassembled WGS sequence"/>
</dbReference>
<dbReference type="OrthoDB" id="595476at2"/>
<evidence type="ECO:0000313" key="1">
    <source>
        <dbReference type="EMBL" id="PDS24117.1"/>
    </source>
</evidence>
<comment type="caution">
    <text evidence="1">The sequence shown here is derived from an EMBL/GenBank/DDBJ whole genome shotgun (WGS) entry which is preliminary data.</text>
</comment>
<accession>A0A2H3KLM2</accession>
<name>A0A2H3KLM2_9FLAO</name>
<gene>
    <name evidence="1" type="ORF">B0A77_09000</name>
</gene>
<dbReference type="AlphaFoldDB" id="A0A2H3KLM2"/>
<evidence type="ECO:0000313" key="2">
    <source>
        <dbReference type="Proteomes" id="UP000220828"/>
    </source>
</evidence>
<sequence>MIYTFVNKPAVTFDIEDIVDFYKSIKPELAIAFLDRVEEAKKYIVDYPVAFQIKYKNVRTLLLKQFPYHIHYIVDDAKKQIVVLAVIHAYKNPKDYSNR</sequence>
<dbReference type="RefSeq" id="WP_097554217.1">
    <property type="nucleotide sequence ID" value="NZ_PCMW01000047.1"/>
</dbReference>
<dbReference type="InterPro" id="IPR035093">
    <property type="entry name" value="RelE/ParE_toxin_dom_sf"/>
</dbReference>
<protein>
    <recommendedName>
        <fullName evidence="3">Type II toxin-antitoxin system RelE/ParE family toxin</fullName>
    </recommendedName>
</protein>
<reference evidence="1 2" key="1">
    <citation type="submission" date="2017-09" db="EMBL/GenBank/DDBJ databases">
        <title>Whole genomes of Flavobacteriaceae.</title>
        <authorList>
            <person name="Stine C."/>
            <person name="Li C."/>
            <person name="Tadesse D."/>
        </authorList>
    </citation>
    <scope>NUCLEOTIDE SEQUENCE [LARGE SCALE GENOMIC DNA]</scope>
    <source>
        <strain evidence="1 2">ATCC 35036</strain>
    </source>
</reference>
<proteinExistence type="predicted"/>
<evidence type="ECO:0008006" key="3">
    <source>
        <dbReference type="Google" id="ProtNLM"/>
    </source>
</evidence>
<dbReference type="Gene3D" id="3.30.2310.20">
    <property type="entry name" value="RelE-like"/>
    <property type="match status" value="1"/>
</dbReference>
<dbReference type="EMBL" id="PCMW01000047">
    <property type="protein sequence ID" value="PDS24117.1"/>
    <property type="molecule type" value="Genomic_DNA"/>
</dbReference>
<organism evidence="1 2">
    <name type="scientific">Flavobacterium branchiophilum</name>
    <dbReference type="NCBI Taxonomy" id="55197"/>
    <lineage>
        <taxon>Bacteria</taxon>
        <taxon>Pseudomonadati</taxon>
        <taxon>Bacteroidota</taxon>
        <taxon>Flavobacteriia</taxon>
        <taxon>Flavobacteriales</taxon>
        <taxon>Flavobacteriaceae</taxon>
        <taxon>Flavobacterium</taxon>
    </lineage>
</organism>